<feature type="region of interest" description="Disordered" evidence="3">
    <location>
        <begin position="1"/>
        <end position="49"/>
    </location>
</feature>
<evidence type="ECO:0000313" key="5">
    <source>
        <dbReference type="EMBL" id="KAJ3182022.1"/>
    </source>
</evidence>
<dbReference type="PANTHER" id="PTHR10252:SF54">
    <property type="entry name" value="CHROMATIN ACCESSIBILITY COMPLEX PROTEIN 1"/>
    <property type="match status" value="1"/>
</dbReference>
<organism evidence="5 6">
    <name type="scientific">Geranomyces variabilis</name>
    <dbReference type="NCBI Taxonomy" id="109894"/>
    <lineage>
        <taxon>Eukaryota</taxon>
        <taxon>Fungi</taxon>
        <taxon>Fungi incertae sedis</taxon>
        <taxon>Chytridiomycota</taxon>
        <taxon>Chytridiomycota incertae sedis</taxon>
        <taxon>Chytridiomycetes</taxon>
        <taxon>Spizellomycetales</taxon>
        <taxon>Powellomycetaceae</taxon>
        <taxon>Geranomyces</taxon>
    </lineage>
</organism>
<feature type="compositionally biased region" description="Low complexity" evidence="3">
    <location>
        <begin position="1"/>
        <end position="22"/>
    </location>
</feature>
<dbReference type="AlphaFoldDB" id="A0AAD5TP68"/>
<name>A0AAD5TP68_9FUNG</name>
<feature type="domain" description="Transcription factor CBF/NF-Y/archaeal histone" evidence="4">
    <location>
        <begin position="74"/>
        <end position="136"/>
    </location>
</feature>
<dbReference type="GO" id="GO:0046982">
    <property type="term" value="F:protein heterodimerization activity"/>
    <property type="evidence" value="ECO:0007669"/>
    <property type="project" value="InterPro"/>
</dbReference>
<evidence type="ECO:0000256" key="2">
    <source>
        <dbReference type="ARBA" id="ARBA00023242"/>
    </source>
</evidence>
<feature type="compositionally biased region" description="Basic and acidic residues" evidence="3">
    <location>
        <begin position="163"/>
        <end position="172"/>
    </location>
</feature>
<reference evidence="5" key="1">
    <citation type="submission" date="2020-05" db="EMBL/GenBank/DDBJ databases">
        <title>Phylogenomic resolution of chytrid fungi.</title>
        <authorList>
            <person name="Stajich J.E."/>
            <person name="Amses K."/>
            <person name="Simmons R."/>
            <person name="Seto K."/>
            <person name="Myers J."/>
            <person name="Bonds A."/>
            <person name="Quandt C.A."/>
            <person name="Barry K."/>
            <person name="Liu P."/>
            <person name="Grigoriev I."/>
            <person name="Longcore J.E."/>
            <person name="James T.Y."/>
        </authorList>
    </citation>
    <scope>NUCLEOTIDE SEQUENCE</scope>
    <source>
        <strain evidence="5">JEL0379</strain>
    </source>
</reference>
<dbReference type="GO" id="GO:0006261">
    <property type="term" value="P:DNA-templated DNA replication"/>
    <property type="evidence" value="ECO:0007669"/>
    <property type="project" value="TreeGrafter"/>
</dbReference>
<dbReference type="SUPFAM" id="SSF47113">
    <property type="entry name" value="Histone-fold"/>
    <property type="match status" value="1"/>
</dbReference>
<dbReference type="Pfam" id="PF00808">
    <property type="entry name" value="CBFD_NFYB_HMF"/>
    <property type="match status" value="1"/>
</dbReference>
<feature type="region of interest" description="Disordered" evidence="3">
    <location>
        <begin position="150"/>
        <end position="193"/>
    </location>
</feature>
<gene>
    <name evidence="5" type="ORF">HDU87_000362</name>
</gene>
<comment type="caution">
    <text evidence="5">The sequence shown here is derived from an EMBL/GenBank/DDBJ whole genome shotgun (WGS) entry which is preliminary data.</text>
</comment>
<dbReference type="GO" id="GO:0008623">
    <property type="term" value="C:CHRAC"/>
    <property type="evidence" value="ECO:0007669"/>
    <property type="project" value="TreeGrafter"/>
</dbReference>
<dbReference type="EMBL" id="JADGJQ010000010">
    <property type="protein sequence ID" value="KAJ3182022.1"/>
    <property type="molecule type" value="Genomic_DNA"/>
</dbReference>
<accession>A0AAD5TP68</accession>
<comment type="subcellular location">
    <subcellularLocation>
        <location evidence="1">Nucleus</location>
    </subcellularLocation>
</comment>
<dbReference type="InterPro" id="IPR050568">
    <property type="entry name" value="Transcr_DNA_Rep_Reg"/>
</dbReference>
<evidence type="ECO:0000256" key="3">
    <source>
        <dbReference type="SAM" id="MobiDB-lite"/>
    </source>
</evidence>
<dbReference type="InterPro" id="IPR009072">
    <property type="entry name" value="Histone-fold"/>
</dbReference>
<dbReference type="Gene3D" id="1.10.20.10">
    <property type="entry name" value="Histone, subunit A"/>
    <property type="match status" value="1"/>
</dbReference>
<evidence type="ECO:0000313" key="6">
    <source>
        <dbReference type="Proteomes" id="UP001212152"/>
    </source>
</evidence>
<dbReference type="InterPro" id="IPR003958">
    <property type="entry name" value="CBFA_NFYB_domain"/>
</dbReference>
<evidence type="ECO:0000256" key="1">
    <source>
        <dbReference type="ARBA" id="ARBA00004123"/>
    </source>
</evidence>
<protein>
    <recommendedName>
        <fullName evidence="4">Transcription factor CBF/NF-Y/archaeal histone domain-containing protein</fullName>
    </recommendedName>
</protein>
<sequence length="193" mass="20228">MTTATTITPAPTSPSAASAVPPKNCVVDPAPVSQPHSPLQPPVSHAPVDNDHTVEAEITSTTTTTSNSTSKLPFPQARINAIIREDPTVGRIDKEAACAVNFATEAFVAYLAQQAYANTSRDARKIVAYKDVARAVAEHVNLMFLDDVVPQTPPPAPTPRAALEPKNKKPVTDDAPPNPDPPAAAAASSMDVH</sequence>
<dbReference type="CDD" id="cd23645">
    <property type="entry name" value="HFD_Dpb3-like"/>
    <property type="match status" value="1"/>
</dbReference>
<evidence type="ECO:0000259" key="4">
    <source>
        <dbReference type="Pfam" id="PF00808"/>
    </source>
</evidence>
<keyword evidence="2" id="KW-0539">Nucleus</keyword>
<dbReference type="Proteomes" id="UP001212152">
    <property type="component" value="Unassembled WGS sequence"/>
</dbReference>
<keyword evidence="6" id="KW-1185">Reference proteome</keyword>
<proteinExistence type="predicted"/>
<dbReference type="PANTHER" id="PTHR10252">
    <property type="entry name" value="HISTONE-LIKE TRANSCRIPTION FACTOR CCAAT-RELATED"/>
    <property type="match status" value="1"/>
</dbReference>